<keyword evidence="1" id="KW-0812">Transmembrane</keyword>
<feature type="transmembrane region" description="Helical" evidence="1">
    <location>
        <begin position="96"/>
        <end position="117"/>
    </location>
</feature>
<keyword evidence="1" id="KW-0472">Membrane</keyword>
<organism evidence="2 3">
    <name type="scientific">Anopheles merus</name>
    <name type="common">Mosquito</name>
    <dbReference type="NCBI Taxonomy" id="30066"/>
    <lineage>
        <taxon>Eukaryota</taxon>
        <taxon>Metazoa</taxon>
        <taxon>Ecdysozoa</taxon>
        <taxon>Arthropoda</taxon>
        <taxon>Hexapoda</taxon>
        <taxon>Insecta</taxon>
        <taxon>Pterygota</taxon>
        <taxon>Neoptera</taxon>
        <taxon>Endopterygota</taxon>
        <taxon>Diptera</taxon>
        <taxon>Nematocera</taxon>
        <taxon>Culicoidea</taxon>
        <taxon>Culicidae</taxon>
        <taxon>Anophelinae</taxon>
        <taxon>Anopheles</taxon>
    </lineage>
</organism>
<protein>
    <submittedName>
        <fullName evidence="2">Uncharacterized protein</fullName>
    </submittedName>
</protein>
<dbReference type="EnsemblMetazoa" id="AMEM008928-RA">
    <property type="protein sequence ID" value="AMEM008928-PA"/>
    <property type="gene ID" value="AMEM008928"/>
</dbReference>
<dbReference type="Proteomes" id="UP000075903">
    <property type="component" value="Unassembled WGS sequence"/>
</dbReference>
<evidence type="ECO:0000313" key="2">
    <source>
        <dbReference type="EnsemblMetazoa" id="AMEM008928-PA"/>
    </source>
</evidence>
<proteinExistence type="predicted"/>
<accession>A0A182V4Y9</accession>
<keyword evidence="1" id="KW-1133">Transmembrane helix</keyword>
<name>A0A182V4Y9_ANOME</name>
<dbReference type="VEuPathDB" id="VectorBase:AMEM008928"/>
<evidence type="ECO:0000256" key="1">
    <source>
        <dbReference type="SAM" id="Phobius"/>
    </source>
</evidence>
<dbReference type="AlphaFoldDB" id="A0A182V4Y9"/>
<reference evidence="2" key="1">
    <citation type="submission" date="2020-05" db="UniProtKB">
        <authorList>
            <consortium name="EnsemblMetazoa"/>
        </authorList>
    </citation>
    <scope>IDENTIFICATION</scope>
    <source>
        <strain evidence="2">MAF</strain>
    </source>
</reference>
<sequence length="338" mass="37272">MKCHHEIVAHKEPFSSSASFSPSPKWCELALVLFLPSSSGVWASLSSAGVASPPLNRLDDRTLDWAVLLTLVSTVVELVLLVLEMVVVFSDTTVSFVLVVVVLLLMLLLLLSCSIAVDALDAFISTRTLFGLAVLGLDTECSWWAGDAPSPGGGASAGGLSFDSSTSWTVSIAVLQDRRRGRSRRSRYLPLQVVRHQLSLALDRDEPALLERVAEGLQYLAGFLRHLDGAGLARAFHSGRHIYRVAPDVVVGFARSNHARRNRPMVDAHLQHEMVERLLVDALQRFLQLERKLYQQCQVGPPDRHRIVRFDDAGRVETARRHKSEKLGMLANRTPTSA</sequence>
<feature type="transmembrane region" description="Helical" evidence="1">
    <location>
        <begin position="65"/>
        <end position="89"/>
    </location>
</feature>
<evidence type="ECO:0000313" key="3">
    <source>
        <dbReference type="Proteomes" id="UP000075903"/>
    </source>
</evidence>
<keyword evidence="3" id="KW-1185">Reference proteome</keyword>
<feature type="transmembrane region" description="Helical" evidence="1">
    <location>
        <begin position="26"/>
        <end position="45"/>
    </location>
</feature>